<dbReference type="Pfam" id="PF02816">
    <property type="entry name" value="Alpha_kinase"/>
    <property type="match status" value="1"/>
</dbReference>
<evidence type="ECO:0000256" key="5">
    <source>
        <dbReference type="ARBA" id="ARBA00022840"/>
    </source>
</evidence>
<sequence>MTRDRLKISKHGATSTLRTQTLLQHEYGGGDPGEEKIMIAWQVRVKKTLVPDLGQGAKNWAASVLLLDVKGSLTDQISSQWEHHKSLPLLPEHVSIRWANNINPIENTSNLTVGEFYTVHSSNGNAAIYVDTVPSVWKQLAATAKRKNGFMALELYLDVESTRARGLDIKPSHNLGHKTIQNIAILIKPSRSGASRLGSQFGGISGLSGPVHVHNRTRVALKQINCIIDLVTGIPELETSGHITNGKLRDLPLSHGAMKNVYDLQCDNGPSYALKRFYRLNEDSENSTPNGLPFTVGEHLVQIQAEVAQLVLAGWFLKAFFKHASEENIAIDSGLAFAEAFLLEEINSPSPASAVTEIGPGGSGLTWLAEQKRSTIVEHFTYTLSHKLHKKDLCSATVHAFAHFVWGHSNQTLIFADLQGTPALVNYKDGMILFDPMTHTKDGASGVGDFGIEGIQSFFHDHVCADVCLRLHLDKTVPLIFDDAIEDSEQGQQSEKGSNSDPQSPTSGGDDIVDPLETE</sequence>
<reference evidence="8" key="1">
    <citation type="submission" date="2023-03" db="EMBL/GenBank/DDBJ databases">
        <title>Massive genome expansion in bonnet fungi (Mycena s.s.) driven by repeated elements and novel gene families across ecological guilds.</title>
        <authorList>
            <consortium name="Lawrence Berkeley National Laboratory"/>
            <person name="Harder C.B."/>
            <person name="Miyauchi S."/>
            <person name="Viragh M."/>
            <person name="Kuo A."/>
            <person name="Thoen E."/>
            <person name="Andreopoulos B."/>
            <person name="Lu D."/>
            <person name="Skrede I."/>
            <person name="Drula E."/>
            <person name="Henrissat B."/>
            <person name="Morin E."/>
            <person name="Kohler A."/>
            <person name="Barry K."/>
            <person name="LaButti K."/>
            <person name="Morin E."/>
            <person name="Salamov A."/>
            <person name="Lipzen A."/>
            <person name="Mereny Z."/>
            <person name="Hegedus B."/>
            <person name="Baldrian P."/>
            <person name="Stursova M."/>
            <person name="Weitz H."/>
            <person name="Taylor A."/>
            <person name="Grigoriev I.V."/>
            <person name="Nagy L.G."/>
            <person name="Martin F."/>
            <person name="Kauserud H."/>
        </authorList>
    </citation>
    <scope>NUCLEOTIDE SEQUENCE</scope>
    <source>
        <strain evidence="8">CBHHK182m</strain>
    </source>
</reference>
<dbReference type="InterPro" id="IPR051852">
    <property type="entry name" value="Alpha-type_PK"/>
</dbReference>
<dbReference type="GO" id="GO:0005524">
    <property type="term" value="F:ATP binding"/>
    <property type="evidence" value="ECO:0007669"/>
    <property type="project" value="UniProtKB-KW"/>
</dbReference>
<dbReference type="GO" id="GO:1903013">
    <property type="term" value="P:response to differentiation-inducing factor 1"/>
    <property type="evidence" value="ECO:0007669"/>
    <property type="project" value="TreeGrafter"/>
</dbReference>
<proteinExistence type="predicted"/>
<keyword evidence="5" id="KW-0067">ATP-binding</keyword>
<dbReference type="PROSITE" id="PS51158">
    <property type="entry name" value="ALPHA_KINASE"/>
    <property type="match status" value="1"/>
</dbReference>
<protein>
    <submittedName>
        <fullName evidence="8">Kinase-like domain-containing protein</fullName>
    </submittedName>
</protein>
<feature type="compositionally biased region" description="Polar residues" evidence="6">
    <location>
        <begin position="490"/>
        <end position="507"/>
    </location>
</feature>
<keyword evidence="3" id="KW-0547">Nucleotide-binding</keyword>
<dbReference type="PANTHER" id="PTHR45992:SF2">
    <property type="entry name" value="EUKARYOTIC ELONGATION FACTOR 2 KINASE"/>
    <property type="match status" value="1"/>
</dbReference>
<dbReference type="GO" id="GO:0031037">
    <property type="term" value="P:myosin II filament disassembly"/>
    <property type="evidence" value="ECO:0007669"/>
    <property type="project" value="TreeGrafter"/>
</dbReference>
<dbReference type="EMBL" id="JARKIB010000241">
    <property type="protein sequence ID" value="KAJ7720334.1"/>
    <property type="molecule type" value="Genomic_DNA"/>
</dbReference>
<feature type="region of interest" description="Disordered" evidence="6">
    <location>
        <begin position="485"/>
        <end position="519"/>
    </location>
</feature>
<evidence type="ECO:0000256" key="1">
    <source>
        <dbReference type="ARBA" id="ARBA00022527"/>
    </source>
</evidence>
<comment type="caution">
    <text evidence="8">The sequence shown here is derived from an EMBL/GenBank/DDBJ whole genome shotgun (WGS) entry which is preliminary data.</text>
</comment>
<gene>
    <name evidence="8" type="ORF">B0H16DRAFT_1738870</name>
</gene>
<evidence type="ECO:0000259" key="7">
    <source>
        <dbReference type="PROSITE" id="PS51158"/>
    </source>
</evidence>
<accession>A0AAD7MJL8</accession>
<dbReference type="GO" id="GO:0004674">
    <property type="term" value="F:protein serine/threonine kinase activity"/>
    <property type="evidence" value="ECO:0007669"/>
    <property type="project" value="UniProtKB-KW"/>
</dbReference>
<dbReference type="SUPFAM" id="SSF56112">
    <property type="entry name" value="Protein kinase-like (PK-like)"/>
    <property type="match status" value="1"/>
</dbReference>
<dbReference type="InterPro" id="IPR004166">
    <property type="entry name" value="a-kinase_dom"/>
</dbReference>
<keyword evidence="9" id="KW-1185">Reference proteome</keyword>
<feature type="domain" description="Alpha-type protein kinase" evidence="7">
    <location>
        <begin position="227"/>
        <end position="476"/>
    </location>
</feature>
<keyword evidence="1" id="KW-0723">Serine/threonine-protein kinase</keyword>
<dbReference type="AlphaFoldDB" id="A0AAD7MJL8"/>
<name>A0AAD7MJL8_9AGAR</name>
<evidence type="ECO:0000256" key="2">
    <source>
        <dbReference type="ARBA" id="ARBA00022679"/>
    </source>
</evidence>
<keyword evidence="4 8" id="KW-0418">Kinase</keyword>
<evidence type="ECO:0000256" key="6">
    <source>
        <dbReference type="SAM" id="MobiDB-lite"/>
    </source>
</evidence>
<organism evidence="8 9">
    <name type="scientific">Mycena metata</name>
    <dbReference type="NCBI Taxonomy" id="1033252"/>
    <lineage>
        <taxon>Eukaryota</taxon>
        <taxon>Fungi</taxon>
        <taxon>Dikarya</taxon>
        <taxon>Basidiomycota</taxon>
        <taxon>Agaricomycotina</taxon>
        <taxon>Agaricomycetes</taxon>
        <taxon>Agaricomycetidae</taxon>
        <taxon>Agaricales</taxon>
        <taxon>Marasmiineae</taxon>
        <taxon>Mycenaceae</taxon>
        <taxon>Mycena</taxon>
    </lineage>
</organism>
<evidence type="ECO:0000256" key="4">
    <source>
        <dbReference type="ARBA" id="ARBA00022777"/>
    </source>
</evidence>
<keyword evidence="2" id="KW-0808">Transferase</keyword>
<dbReference type="Gene3D" id="3.20.200.10">
    <property type="entry name" value="MHCK/EF2 kinase"/>
    <property type="match status" value="1"/>
</dbReference>
<dbReference type="InterPro" id="IPR011009">
    <property type="entry name" value="Kinase-like_dom_sf"/>
</dbReference>
<dbReference type="Proteomes" id="UP001215598">
    <property type="component" value="Unassembled WGS sequence"/>
</dbReference>
<dbReference type="CDD" id="cd04515">
    <property type="entry name" value="Alpha_kinase"/>
    <property type="match status" value="1"/>
</dbReference>
<dbReference type="SMART" id="SM00811">
    <property type="entry name" value="Alpha_kinase"/>
    <property type="match status" value="1"/>
</dbReference>
<evidence type="ECO:0000313" key="8">
    <source>
        <dbReference type="EMBL" id="KAJ7720334.1"/>
    </source>
</evidence>
<evidence type="ECO:0000256" key="3">
    <source>
        <dbReference type="ARBA" id="ARBA00022741"/>
    </source>
</evidence>
<dbReference type="PANTHER" id="PTHR45992">
    <property type="entry name" value="EUKARYOTIC ELONGATION FACTOR 2 KINASE-RELATED"/>
    <property type="match status" value="1"/>
</dbReference>
<evidence type="ECO:0000313" key="9">
    <source>
        <dbReference type="Proteomes" id="UP001215598"/>
    </source>
</evidence>